<dbReference type="InterPro" id="IPR019734">
    <property type="entry name" value="TPR_rpt"/>
</dbReference>
<gene>
    <name evidence="2" type="ORF">CJD36_016955</name>
</gene>
<sequence length="163" mass="18481">MNGFGIALFVGLVIFLFLKNKKKHDLSQQNGNSATNSDTTMDASEEDLMRIINKTGRYFMTRKYDDAIKLINGNIERYEGEQKAQLLNQRGGLFSIKGNNELAYDDFKLAYELDPNVTNLNNFVEVLIKLKKFDEARPVAEQGLKNPNVRGAERKMLEDALNG</sequence>
<dbReference type="EMBL" id="PPSL01000005">
    <property type="protein sequence ID" value="PQJ09628.1"/>
    <property type="molecule type" value="Genomic_DNA"/>
</dbReference>
<evidence type="ECO:0000256" key="1">
    <source>
        <dbReference type="PROSITE-ProRule" id="PRU00339"/>
    </source>
</evidence>
<dbReference type="Gene3D" id="1.25.40.10">
    <property type="entry name" value="Tetratricopeptide repeat domain"/>
    <property type="match status" value="1"/>
</dbReference>
<dbReference type="AlphaFoldDB" id="A0A2S7SSD5"/>
<keyword evidence="3" id="KW-1185">Reference proteome</keyword>
<dbReference type="InterPro" id="IPR011990">
    <property type="entry name" value="TPR-like_helical_dom_sf"/>
</dbReference>
<feature type="repeat" description="TPR" evidence="1">
    <location>
        <begin position="84"/>
        <end position="117"/>
    </location>
</feature>
<dbReference type="SUPFAM" id="SSF48452">
    <property type="entry name" value="TPR-like"/>
    <property type="match status" value="1"/>
</dbReference>
<comment type="caution">
    <text evidence="2">The sequence shown here is derived from an EMBL/GenBank/DDBJ whole genome shotgun (WGS) entry which is preliminary data.</text>
</comment>
<organism evidence="2 3">
    <name type="scientific">Flavipsychrobacter stenotrophus</name>
    <dbReference type="NCBI Taxonomy" id="2077091"/>
    <lineage>
        <taxon>Bacteria</taxon>
        <taxon>Pseudomonadati</taxon>
        <taxon>Bacteroidota</taxon>
        <taxon>Chitinophagia</taxon>
        <taxon>Chitinophagales</taxon>
        <taxon>Chitinophagaceae</taxon>
        <taxon>Flavipsychrobacter</taxon>
    </lineage>
</organism>
<evidence type="ECO:0000313" key="2">
    <source>
        <dbReference type="EMBL" id="PQJ09628.1"/>
    </source>
</evidence>
<evidence type="ECO:0008006" key="4">
    <source>
        <dbReference type="Google" id="ProtNLM"/>
    </source>
</evidence>
<dbReference type="Proteomes" id="UP000239872">
    <property type="component" value="Unassembled WGS sequence"/>
</dbReference>
<evidence type="ECO:0000313" key="3">
    <source>
        <dbReference type="Proteomes" id="UP000239872"/>
    </source>
</evidence>
<reference evidence="2 3" key="1">
    <citation type="submission" date="2018-01" db="EMBL/GenBank/DDBJ databases">
        <title>A novel member of the phylum Bacteroidetes isolated from glacier ice.</title>
        <authorList>
            <person name="Liu Q."/>
            <person name="Xin Y.-H."/>
        </authorList>
    </citation>
    <scope>NUCLEOTIDE SEQUENCE [LARGE SCALE GENOMIC DNA]</scope>
    <source>
        <strain evidence="2 3">RB1R16</strain>
    </source>
</reference>
<keyword evidence="1" id="KW-0802">TPR repeat</keyword>
<name>A0A2S7SSD5_9BACT</name>
<proteinExistence type="predicted"/>
<dbReference type="PROSITE" id="PS50005">
    <property type="entry name" value="TPR"/>
    <property type="match status" value="1"/>
</dbReference>
<protein>
    <recommendedName>
        <fullName evidence="4">Tetratricopeptide repeat protein</fullName>
    </recommendedName>
</protein>
<accession>A0A2S7SSD5</accession>